<dbReference type="Pfam" id="PF11535">
    <property type="entry name" value="Calci_bind_CcbP"/>
    <property type="match status" value="1"/>
</dbReference>
<proteinExistence type="predicted"/>
<dbReference type="InterPro" id="IPR020994">
    <property type="entry name" value="Uncharacterised_Ca-bd_CcbP"/>
</dbReference>
<accession>X0T8K9</accession>
<comment type="caution">
    <text evidence="1">The sequence shown here is derived from an EMBL/GenBank/DDBJ whole genome shotgun (WGS) entry which is preliminary data.</text>
</comment>
<protein>
    <submittedName>
        <fullName evidence="1">Uncharacterized protein</fullName>
    </submittedName>
</protein>
<sequence>GKLPIKVFPGMRLGQICFFYVPKVQIPYGGKTYSKYAHSLGVKSTGIDKDPEILGVEWYNHLKEKLKFPFGARCTEERAISPLRKGDEVEVLEMGPEEECG</sequence>
<reference evidence="1" key="1">
    <citation type="journal article" date="2014" name="Front. Microbiol.">
        <title>High frequency of phylogenetically diverse reductive dehalogenase-homologous genes in deep subseafloor sedimentary metagenomes.</title>
        <authorList>
            <person name="Kawai M."/>
            <person name="Futagami T."/>
            <person name="Toyoda A."/>
            <person name="Takaki Y."/>
            <person name="Nishi S."/>
            <person name="Hori S."/>
            <person name="Arai W."/>
            <person name="Tsubouchi T."/>
            <person name="Morono Y."/>
            <person name="Uchiyama I."/>
            <person name="Ito T."/>
            <person name="Fujiyama A."/>
            <person name="Inagaki F."/>
            <person name="Takami H."/>
        </authorList>
    </citation>
    <scope>NUCLEOTIDE SEQUENCE</scope>
    <source>
        <strain evidence="1">Expedition CK06-06</strain>
    </source>
</reference>
<dbReference type="InterPro" id="IPR043067">
    <property type="entry name" value="CcbP_b-brl"/>
</dbReference>
<name>X0T8K9_9ZZZZ</name>
<feature type="non-terminal residue" evidence="1">
    <location>
        <position position="101"/>
    </location>
</feature>
<dbReference type="AlphaFoldDB" id="X0T8K9"/>
<dbReference type="EMBL" id="BARS01014052">
    <property type="protein sequence ID" value="GAF89529.1"/>
    <property type="molecule type" value="Genomic_DNA"/>
</dbReference>
<gene>
    <name evidence="1" type="ORF">S01H1_23975</name>
</gene>
<organism evidence="1">
    <name type="scientific">marine sediment metagenome</name>
    <dbReference type="NCBI Taxonomy" id="412755"/>
    <lineage>
        <taxon>unclassified sequences</taxon>
        <taxon>metagenomes</taxon>
        <taxon>ecological metagenomes</taxon>
    </lineage>
</organism>
<evidence type="ECO:0000313" key="1">
    <source>
        <dbReference type="EMBL" id="GAF89529.1"/>
    </source>
</evidence>
<feature type="non-terminal residue" evidence="1">
    <location>
        <position position="1"/>
    </location>
</feature>
<dbReference type="Gene3D" id="2.30.30.530">
    <property type="entry name" value="Calcium binding protein CcbP, beta-barrel domain"/>
    <property type="match status" value="1"/>
</dbReference>